<dbReference type="Proteomes" id="UP000315783">
    <property type="component" value="Unassembled WGS sequence"/>
</dbReference>
<sequence>MGKPHRQVRRACLKFAAAEKRERPPTPLPQKGLTELAWLGYVCAGDKKKEEELSCFYESCFSLVGKARVAHNPQSMRWKDRGAGRCFFGGSQVVIQGNAQFCDSSCCKSTGNTRLRK</sequence>
<proteinExistence type="predicted"/>
<dbReference type="AlphaFoldDB" id="A0A545VFY0"/>
<dbReference type="EMBL" id="SPUK01000001">
    <property type="protein sequence ID" value="TQW00635.1"/>
    <property type="molecule type" value="Genomic_DNA"/>
</dbReference>
<evidence type="ECO:0000313" key="1">
    <source>
        <dbReference type="EMBL" id="TQW00635.1"/>
    </source>
</evidence>
<comment type="caution">
    <text evidence="1">The sequence shown here is derived from an EMBL/GenBank/DDBJ whole genome shotgun (WGS) entry which is preliminary data.</text>
</comment>
<reference evidence="1 2" key="1">
    <citation type="journal article" date="2019" name="Appl. Microbiol. Biotechnol.">
        <title>Genome sequence of Isaria javanica and comparative genome analysis insights into family S53 peptidase evolution in fungal entomopathogens.</title>
        <authorList>
            <person name="Lin R."/>
            <person name="Zhang X."/>
            <person name="Xin B."/>
            <person name="Zou M."/>
            <person name="Gao Y."/>
            <person name="Qin F."/>
            <person name="Hu Q."/>
            <person name="Xie B."/>
            <person name="Cheng X."/>
        </authorList>
    </citation>
    <scope>NUCLEOTIDE SEQUENCE [LARGE SCALE GENOMIC DNA]</scope>
    <source>
        <strain evidence="1 2">IJ1G</strain>
    </source>
</reference>
<keyword evidence="2" id="KW-1185">Reference proteome</keyword>
<organism evidence="1 2">
    <name type="scientific">Cordyceps javanica</name>
    <dbReference type="NCBI Taxonomy" id="43265"/>
    <lineage>
        <taxon>Eukaryota</taxon>
        <taxon>Fungi</taxon>
        <taxon>Dikarya</taxon>
        <taxon>Ascomycota</taxon>
        <taxon>Pezizomycotina</taxon>
        <taxon>Sordariomycetes</taxon>
        <taxon>Hypocreomycetidae</taxon>
        <taxon>Hypocreales</taxon>
        <taxon>Cordycipitaceae</taxon>
        <taxon>Cordyceps</taxon>
    </lineage>
</organism>
<accession>A0A545VFY0</accession>
<evidence type="ECO:0000313" key="2">
    <source>
        <dbReference type="Proteomes" id="UP000315783"/>
    </source>
</evidence>
<name>A0A545VFY0_9HYPO</name>
<gene>
    <name evidence="1" type="ORF">IF1G_00566</name>
</gene>
<protein>
    <submittedName>
        <fullName evidence="1">Uncharacterized protein</fullName>
    </submittedName>
</protein>